<comment type="caution">
    <text evidence="4">The sequence shown here is derived from an EMBL/GenBank/DDBJ whole genome shotgun (WGS) entry which is preliminary data.</text>
</comment>
<reference evidence="4" key="1">
    <citation type="submission" date="2013-08" db="EMBL/GenBank/DDBJ databases">
        <authorList>
            <person name="Mendez C."/>
            <person name="Richter M."/>
            <person name="Ferrer M."/>
            <person name="Sanchez J."/>
        </authorList>
    </citation>
    <scope>NUCLEOTIDE SEQUENCE</scope>
</reference>
<evidence type="ECO:0000256" key="1">
    <source>
        <dbReference type="ARBA" id="ARBA00006432"/>
    </source>
</evidence>
<dbReference type="Gene3D" id="3.40.50.12780">
    <property type="entry name" value="N-terminal domain of ligase-like"/>
    <property type="match status" value="1"/>
</dbReference>
<evidence type="ECO:0000313" key="4">
    <source>
        <dbReference type="EMBL" id="EQD50539.1"/>
    </source>
</evidence>
<evidence type="ECO:0000259" key="3">
    <source>
        <dbReference type="Pfam" id="PF00501"/>
    </source>
</evidence>
<gene>
    <name evidence="4" type="ORF">B1A_13410</name>
</gene>
<protein>
    <submittedName>
        <fullName evidence="4">AMP-dependent synthetase and ligase domain protein</fullName>
    </submittedName>
</protein>
<comment type="similarity">
    <text evidence="1">Belongs to the ATP-dependent AMP-binding enzyme family.</text>
</comment>
<proteinExistence type="inferred from homology"/>
<feature type="non-terminal residue" evidence="4">
    <location>
        <position position="100"/>
    </location>
</feature>
<dbReference type="SUPFAM" id="SSF56801">
    <property type="entry name" value="Acetyl-CoA synthetase-like"/>
    <property type="match status" value="1"/>
</dbReference>
<dbReference type="GO" id="GO:0031956">
    <property type="term" value="F:medium-chain fatty acid-CoA ligase activity"/>
    <property type="evidence" value="ECO:0007669"/>
    <property type="project" value="TreeGrafter"/>
</dbReference>
<reference evidence="4" key="2">
    <citation type="journal article" date="2014" name="ISME J.">
        <title>Microbial stratification in low pH oxic and suboxic macroscopic growths along an acid mine drainage.</title>
        <authorList>
            <person name="Mendez-Garcia C."/>
            <person name="Mesa V."/>
            <person name="Sprenger R.R."/>
            <person name="Richter M."/>
            <person name="Diez M.S."/>
            <person name="Solano J."/>
            <person name="Bargiela R."/>
            <person name="Golyshina O.V."/>
            <person name="Manteca A."/>
            <person name="Ramos J.L."/>
            <person name="Gallego J.R."/>
            <person name="Llorente I."/>
            <person name="Martins Dos Santos V.A."/>
            <person name="Jensen O.N."/>
            <person name="Pelaez A.I."/>
            <person name="Sanchez J."/>
            <person name="Ferrer M."/>
        </authorList>
    </citation>
    <scope>NUCLEOTIDE SEQUENCE</scope>
</reference>
<feature type="domain" description="AMP-dependent synthetase/ligase" evidence="3">
    <location>
        <begin position="4"/>
        <end position="100"/>
    </location>
</feature>
<dbReference type="EMBL" id="AUZX01009810">
    <property type="protein sequence ID" value="EQD50539.1"/>
    <property type="molecule type" value="Genomic_DNA"/>
</dbReference>
<dbReference type="PANTHER" id="PTHR43201:SF5">
    <property type="entry name" value="MEDIUM-CHAIN ACYL-COA LIGASE ACSF2, MITOCHONDRIAL"/>
    <property type="match status" value="1"/>
</dbReference>
<sequence>MGISPSDAVLPIVPMFHANAWGCVHASVIVGAKIAFAATPLDPASLVDFLNDEGVTLAAGVPTVWIQLAEELSRRKVKLPRLREIVSGGSQPPRPLIERY</sequence>
<dbReference type="PANTHER" id="PTHR43201">
    <property type="entry name" value="ACYL-COA SYNTHETASE"/>
    <property type="match status" value="1"/>
</dbReference>
<accession>T1BC29</accession>
<dbReference type="Pfam" id="PF00501">
    <property type="entry name" value="AMP-binding"/>
    <property type="match status" value="1"/>
</dbReference>
<organism evidence="4">
    <name type="scientific">mine drainage metagenome</name>
    <dbReference type="NCBI Taxonomy" id="410659"/>
    <lineage>
        <taxon>unclassified sequences</taxon>
        <taxon>metagenomes</taxon>
        <taxon>ecological metagenomes</taxon>
    </lineage>
</organism>
<dbReference type="InterPro" id="IPR000873">
    <property type="entry name" value="AMP-dep_synth/lig_dom"/>
</dbReference>
<evidence type="ECO:0000256" key="2">
    <source>
        <dbReference type="ARBA" id="ARBA00022598"/>
    </source>
</evidence>
<name>T1BC29_9ZZZZ</name>
<dbReference type="InterPro" id="IPR042099">
    <property type="entry name" value="ANL_N_sf"/>
</dbReference>
<dbReference type="AlphaFoldDB" id="T1BC29"/>
<dbReference type="GO" id="GO:0006631">
    <property type="term" value="P:fatty acid metabolic process"/>
    <property type="evidence" value="ECO:0007669"/>
    <property type="project" value="TreeGrafter"/>
</dbReference>
<keyword evidence="2 4" id="KW-0436">Ligase</keyword>